<dbReference type="InterPro" id="IPR011990">
    <property type="entry name" value="TPR-like_helical_dom_sf"/>
</dbReference>
<evidence type="ECO:0000256" key="3">
    <source>
        <dbReference type="ARBA" id="ARBA00023125"/>
    </source>
</evidence>
<dbReference type="Gene3D" id="1.10.10.10">
    <property type="entry name" value="Winged helix-like DNA-binding domain superfamily/Winged helix DNA-binding domain"/>
    <property type="match status" value="1"/>
</dbReference>
<proteinExistence type="inferred from homology"/>
<accession>A0A5J5JZS0</accession>
<dbReference type="InterPro" id="IPR005158">
    <property type="entry name" value="BTAD"/>
</dbReference>
<keyword evidence="4" id="KW-0804">Transcription</keyword>
<gene>
    <name evidence="7" type="ORF">F5972_26640</name>
</gene>
<evidence type="ECO:0000256" key="2">
    <source>
        <dbReference type="ARBA" id="ARBA00023015"/>
    </source>
</evidence>
<evidence type="ECO:0000256" key="5">
    <source>
        <dbReference type="PROSITE-ProRule" id="PRU01091"/>
    </source>
</evidence>
<evidence type="ECO:0000256" key="4">
    <source>
        <dbReference type="ARBA" id="ARBA00023163"/>
    </source>
</evidence>
<dbReference type="PANTHER" id="PTHR35807">
    <property type="entry name" value="TRANSCRIPTIONAL REGULATOR REDD-RELATED"/>
    <property type="match status" value="1"/>
</dbReference>
<reference evidence="7 8" key="1">
    <citation type="submission" date="2019-09" db="EMBL/GenBank/DDBJ databases">
        <title>Screening of Novel Bioactive Compounds from Soil-Associated.</title>
        <authorList>
            <person name="Gong X."/>
        </authorList>
    </citation>
    <scope>NUCLEOTIDE SEQUENCE [LARGE SCALE GENOMIC DNA]</scope>
    <source>
        <strain evidence="7 8">Gxj-6</strain>
    </source>
</reference>
<comment type="caution">
    <text evidence="7">The sequence shown here is derived from an EMBL/GenBank/DDBJ whole genome shotgun (WGS) entry which is preliminary data.</text>
</comment>
<evidence type="ECO:0000259" key="6">
    <source>
        <dbReference type="PROSITE" id="PS51755"/>
    </source>
</evidence>
<comment type="similarity">
    <text evidence="1">Belongs to the AfsR/DnrI/RedD regulatory family.</text>
</comment>
<dbReference type="RefSeq" id="WP_150937039.1">
    <property type="nucleotide sequence ID" value="NZ_VYTZ01000010.1"/>
</dbReference>
<dbReference type="SUPFAM" id="SSF46894">
    <property type="entry name" value="C-terminal effector domain of the bipartite response regulators"/>
    <property type="match status" value="1"/>
</dbReference>
<keyword evidence="3 5" id="KW-0238">DNA-binding</keyword>
<name>A0A5J5JZS0_9ACTN</name>
<keyword evidence="2" id="KW-0805">Transcription regulation</keyword>
<dbReference type="SUPFAM" id="SSF48452">
    <property type="entry name" value="TPR-like"/>
    <property type="match status" value="1"/>
</dbReference>
<dbReference type="Pfam" id="PF03704">
    <property type="entry name" value="BTAD"/>
    <property type="match status" value="1"/>
</dbReference>
<dbReference type="PANTHER" id="PTHR35807:SF1">
    <property type="entry name" value="TRANSCRIPTIONAL REGULATOR REDD"/>
    <property type="match status" value="1"/>
</dbReference>
<dbReference type="Gene3D" id="1.25.40.10">
    <property type="entry name" value="Tetratricopeptide repeat domain"/>
    <property type="match status" value="1"/>
</dbReference>
<dbReference type="SMART" id="SM00862">
    <property type="entry name" value="Trans_reg_C"/>
    <property type="match status" value="1"/>
</dbReference>
<dbReference type="GO" id="GO:0006355">
    <property type="term" value="P:regulation of DNA-templated transcription"/>
    <property type="evidence" value="ECO:0007669"/>
    <property type="project" value="InterPro"/>
</dbReference>
<evidence type="ECO:0000313" key="8">
    <source>
        <dbReference type="Proteomes" id="UP000327011"/>
    </source>
</evidence>
<dbReference type="AlphaFoldDB" id="A0A5J5JZS0"/>
<dbReference type="InterPro" id="IPR036388">
    <property type="entry name" value="WH-like_DNA-bd_sf"/>
</dbReference>
<keyword evidence="8" id="KW-1185">Reference proteome</keyword>
<dbReference type="Gene3D" id="3.40.50.300">
    <property type="entry name" value="P-loop containing nucleotide triphosphate hydrolases"/>
    <property type="match status" value="1"/>
</dbReference>
<dbReference type="PROSITE" id="PS51755">
    <property type="entry name" value="OMPR_PHOB"/>
    <property type="match status" value="1"/>
</dbReference>
<evidence type="ECO:0000256" key="1">
    <source>
        <dbReference type="ARBA" id="ARBA00005820"/>
    </source>
</evidence>
<dbReference type="Pfam" id="PF00486">
    <property type="entry name" value="Trans_reg_C"/>
    <property type="match status" value="1"/>
</dbReference>
<evidence type="ECO:0000313" key="7">
    <source>
        <dbReference type="EMBL" id="KAA9375770.1"/>
    </source>
</evidence>
<feature type="DNA-binding region" description="OmpR/PhoB-type" evidence="5">
    <location>
        <begin position="1"/>
        <end position="98"/>
    </location>
</feature>
<protein>
    <submittedName>
        <fullName evidence="7">AAA family ATPase</fullName>
    </submittedName>
</protein>
<feature type="domain" description="OmpR/PhoB-type" evidence="6">
    <location>
        <begin position="1"/>
        <end position="98"/>
    </location>
</feature>
<dbReference type="InterPro" id="IPR041664">
    <property type="entry name" value="AAA_16"/>
</dbReference>
<dbReference type="CDD" id="cd15831">
    <property type="entry name" value="BTAD"/>
    <property type="match status" value="1"/>
</dbReference>
<organism evidence="7 8">
    <name type="scientific">Microbispora cellulosiformans</name>
    <dbReference type="NCBI Taxonomy" id="2614688"/>
    <lineage>
        <taxon>Bacteria</taxon>
        <taxon>Bacillati</taxon>
        <taxon>Actinomycetota</taxon>
        <taxon>Actinomycetes</taxon>
        <taxon>Streptosporangiales</taxon>
        <taxon>Streptosporangiaceae</taxon>
        <taxon>Microbispora</taxon>
    </lineage>
</organism>
<dbReference type="InterPro" id="IPR051677">
    <property type="entry name" value="AfsR-DnrI-RedD_regulator"/>
</dbReference>
<sequence>MDFRLFGPLEVVDSSGRAVDVGTPKRRAVLAMLALEAGRVVSLDRLIDELWSGEAPASATGTLQAYISQLRRALEPGRAPRTPPRVLLTREPGYLLAIAPGQVDLARFAALAEDGRRMLARGAPGEAADLLRRSLETWRGEPLAEFTAYEFGRPVVARLAELRAAVTEDWFEARLALGDAASCVPDLERLVEDHPYRERLWGLLVLALYRSGRQADALAALRRVRALLDGELGLEPGPELRRLEQAVFGQAPELDGAGPALLTPAAEPGAAAPVGTTVVPPGTTAAPVVHAGLVARREQTGRVATRLAEARRGRGGVLLVAGEAGIGKTRLAEAAAGEAAALGMTVAWGRCAEDTGAPAFWPWLGVLRDLGRDRRADVAEALAALSGGPPDDAPADAAGGDDPRRVLFELHERVTAVLGAAGPALLVLDDLHWADASSLRLLAFAAGELHRAPVLVLATIRPEPGGDPEQLRDTLAALARERGVERLTLPPFTREDVAAYLAGRDLPDGRLAALLHERTGGNPFYLGELIRLLDSEHRLDAASLGVPEGVREVIGRRVGRLPEETRALLEAAAVLGREVSFDALETSCGLGAEEVMLRLEPAVATGLLVEVPGGFDYRFSHALVRDALYAGLGRARAARLHLRAGEALESLPGVEVSVLAHHFGAASRAGGAVKAVEYAVRAARQAAARCAYDEAADWWGRAVDALGPGDPARRCALLVRRGEALRVVGDVAGGRKALEEAIMLAAGIGERATLIEAVTAFGGMSVWNWRHYGVVDGETVALLERLLREPLGDVERATLLGTLGMELYYSPRRAEGERLAADGVRLARRTGDPRLLARSLNNYLVAAWVSEREDERRRAVEEMLALPLGPAEETVARVFRMAHLLRAGELAEWDRDLARCTRLTDEIRRPELTGMARIAEAAGRTTRGDWAAAERLADEFTSLIAGFSMWGLDYPGMITLYTCRREQGRVGEVADRLVSRAHDPDMVPLRPVAALAALDAGDPALARRLSERWGGEIRDDWTTEFLAVVWGHLAARLGVPDPAALYRRLAPYGERLVVSGMGGAGWGSTHLVLAELADATGGRDLALRHARRAHEAHLRLGLDHWAGRSARLLAELDG</sequence>
<dbReference type="InterPro" id="IPR001867">
    <property type="entry name" value="OmpR/PhoB-type_DNA-bd"/>
</dbReference>
<dbReference type="InterPro" id="IPR016032">
    <property type="entry name" value="Sig_transdc_resp-reg_C-effctor"/>
</dbReference>
<dbReference type="InterPro" id="IPR027417">
    <property type="entry name" value="P-loop_NTPase"/>
</dbReference>
<dbReference type="Pfam" id="PF13191">
    <property type="entry name" value="AAA_16"/>
    <property type="match status" value="1"/>
</dbReference>
<dbReference type="GO" id="GO:0003677">
    <property type="term" value="F:DNA binding"/>
    <property type="evidence" value="ECO:0007669"/>
    <property type="project" value="UniProtKB-UniRule"/>
</dbReference>
<dbReference type="GO" id="GO:0000160">
    <property type="term" value="P:phosphorelay signal transduction system"/>
    <property type="evidence" value="ECO:0007669"/>
    <property type="project" value="InterPro"/>
</dbReference>
<dbReference type="SMART" id="SM01043">
    <property type="entry name" value="BTAD"/>
    <property type="match status" value="1"/>
</dbReference>
<dbReference type="EMBL" id="VYTZ01000010">
    <property type="protein sequence ID" value="KAA9375770.1"/>
    <property type="molecule type" value="Genomic_DNA"/>
</dbReference>
<dbReference type="Proteomes" id="UP000327011">
    <property type="component" value="Unassembled WGS sequence"/>
</dbReference>
<dbReference type="SUPFAM" id="SSF52540">
    <property type="entry name" value="P-loop containing nucleoside triphosphate hydrolases"/>
    <property type="match status" value="1"/>
</dbReference>